<keyword evidence="3" id="KW-1185">Reference proteome</keyword>
<organism evidence="2 3">
    <name type="scientific">Nanobdella aerobiophila</name>
    <dbReference type="NCBI Taxonomy" id="2586965"/>
    <lineage>
        <taxon>Archaea</taxon>
        <taxon>Nanobdellota</taxon>
        <taxon>Nanobdellia</taxon>
        <taxon>Nanobdellales</taxon>
        <taxon>Nanobdellaceae</taxon>
        <taxon>Nanobdella</taxon>
    </lineage>
</organism>
<reference evidence="3" key="1">
    <citation type="journal article" date="2022" name="Int. J. Syst. Evol. Microbiol.">
        <title>Nanobdella aerobiophila gen. nov., sp. nov., a thermoacidophilic, obligate ectosymbiotic archaeon, and proposal of Nanobdellaceae fam. nov., Nanobdellales ord. nov. and Nanobdellia class. nov.</title>
        <authorList>
            <person name="Kato S."/>
            <person name="Ogasawara A."/>
            <person name="Itoh T."/>
            <person name="Sakai H.D."/>
            <person name="Shimizu M."/>
            <person name="Yuki M."/>
            <person name="Kaneko M."/>
            <person name="Takashina T."/>
            <person name="Ohkuma M."/>
        </authorList>
    </citation>
    <scope>NUCLEOTIDE SEQUENCE [LARGE SCALE GENOMIC DNA]</scope>
    <source>
        <strain evidence="3">MJ1</strain>
    </source>
</reference>
<dbReference type="PANTHER" id="PTHR11735:SF14">
    <property type="entry name" value="TRNA N6-ADENOSINE THREONYLCARBAMOYLTRANSFERASE"/>
    <property type="match status" value="1"/>
</dbReference>
<dbReference type="Gene3D" id="3.30.420.40">
    <property type="match status" value="2"/>
</dbReference>
<dbReference type="Pfam" id="PF00814">
    <property type="entry name" value="TsaD"/>
    <property type="match status" value="1"/>
</dbReference>
<name>A0A915SKV5_9ARCH</name>
<dbReference type="GO" id="GO:0005737">
    <property type="term" value="C:cytoplasm"/>
    <property type="evidence" value="ECO:0007669"/>
    <property type="project" value="TreeGrafter"/>
</dbReference>
<protein>
    <submittedName>
        <fullName evidence="2">Bifunctional tRNA threonylcarbamoyladenosine biosynthesis protein</fullName>
    </submittedName>
</protein>
<sequence length="413" mass="47337">MIISLGIESTAHTYSIGIVDQNGRIYSNERIIFKPEKGGIHPTEAAELHSKEIINIFKKSVWNAGFIIKKIEDKYIIVDALNEIKRKIEDTKIINNSSFDYVSERFHEEPWNRYRYLLLNNNIYIKISDNRIESNDKDIELFLNNYINNLNEFDRSINLISYSAGPGLYPTLLQGYFSANLFSKRFGIDKIGVNHLIAHMEIVKLYNNFNDPLILLVSGANTMLISFSGDRYRIIGETLDIGIGNFLDKVGRLINIGFPAGPRIEEYAKKGSNLIDLPYIVKGMDVQFGGLYTYIKNNIKKYKIEDLSYSIQEYVFSMLAEISERGLSLLNKREFGLAGGVAVNRRLQEILKNMCIERNINFGSVPLDFGNDNGAMIAWTGILWHKRGIKDVDSINPYWRPESIEYKDLNILD</sequence>
<proteinExistence type="predicted"/>
<dbReference type="Proteomes" id="UP001055553">
    <property type="component" value="Chromosome"/>
</dbReference>
<dbReference type="EMBL" id="AP019769">
    <property type="protein sequence ID" value="BBL45586.1"/>
    <property type="molecule type" value="Genomic_DNA"/>
</dbReference>
<evidence type="ECO:0000259" key="1">
    <source>
        <dbReference type="Pfam" id="PF00814"/>
    </source>
</evidence>
<dbReference type="RefSeq" id="WP_258392903.1">
    <property type="nucleotide sequence ID" value="NZ_AP019769.1"/>
</dbReference>
<dbReference type="InterPro" id="IPR043129">
    <property type="entry name" value="ATPase_NBD"/>
</dbReference>
<feature type="domain" description="Gcp-like" evidence="1">
    <location>
        <begin position="156"/>
        <end position="379"/>
    </location>
</feature>
<evidence type="ECO:0000313" key="2">
    <source>
        <dbReference type="EMBL" id="BBL45586.1"/>
    </source>
</evidence>
<dbReference type="PANTHER" id="PTHR11735">
    <property type="entry name" value="TRNA N6-ADENOSINE THREONYLCARBAMOYLTRANSFERASE"/>
    <property type="match status" value="1"/>
</dbReference>
<gene>
    <name evidence="2" type="ORF">MJ1_0424</name>
</gene>
<dbReference type="InterPro" id="IPR000905">
    <property type="entry name" value="Gcp-like_dom"/>
</dbReference>
<dbReference type="SUPFAM" id="SSF53067">
    <property type="entry name" value="Actin-like ATPase domain"/>
    <property type="match status" value="1"/>
</dbReference>
<evidence type="ECO:0000313" key="3">
    <source>
        <dbReference type="Proteomes" id="UP001055553"/>
    </source>
</evidence>
<dbReference type="GO" id="GO:0000408">
    <property type="term" value="C:EKC/KEOPS complex"/>
    <property type="evidence" value="ECO:0007669"/>
    <property type="project" value="TreeGrafter"/>
</dbReference>
<dbReference type="KEGG" id="naer:MJ1_0424"/>
<accession>A0A915SKV5</accession>
<dbReference type="AlphaFoldDB" id="A0A915SKV5"/>
<dbReference type="GeneID" id="74568370"/>